<proteinExistence type="predicted"/>
<gene>
    <name evidence="1" type="ORF">SDC9_128416</name>
</gene>
<organism evidence="1">
    <name type="scientific">bioreactor metagenome</name>
    <dbReference type="NCBI Taxonomy" id="1076179"/>
    <lineage>
        <taxon>unclassified sequences</taxon>
        <taxon>metagenomes</taxon>
        <taxon>ecological metagenomes</taxon>
    </lineage>
</organism>
<comment type="caution">
    <text evidence="1">The sequence shown here is derived from an EMBL/GenBank/DDBJ whole genome shotgun (WGS) entry which is preliminary data.</text>
</comment>
<dbReference type="AlphaFoldDB" id="A0A645CWW0"/>
<name>A0A645CWW0_9ZZZZ</name>
<evidence type="ECO:0000313" key="1">
    <source>
        <dbReference type="EMBL" id="MPM81363.1"/>
    </source>
</evidence>
<sequence length="97" mass="10266">MRAIEAASAAILIYSGAAAVVVVEAGFSLHKAFKCAAAAGSKIHIAYPPFPKMGAKKAASFLRTPLMLHLVIDWICKGAGRNTYEKENPCASLSSRM</sequence>
<accession>A0A645CWW0</accession>
<dbReference type="EMBL" id="VSSQ01030726">
    <property type="protein sequence ID" value="MPM81363.1"/>
    <property type="molecule type" value="Genomic_DNA"/>
</dbReference>
<reference evidence="1" key="1">
    <citation type="submission" date="2019-08" db="EMBL/GenBank/DDBJ databases">
        <authorList>
            <person name="Kucharzyk K."/>
            <person name="Murdoch R.W."/>
            <person name="Higgins S."/>
            <person name="Loffler F."/>
        </authorList>
    </citation>
    <scope>NUCLEOTIDE SEQUENCE</scope>
</reference>
<protein>
    <submittedName>
        <fullName evidence="1">Uncharacterized protein</fullName>
    </submittedName>
</protein>